<evidence type="ECO:0000259" key="13">
    <source>
        <dbReference type="Pfam" id="PF05922"/>
    </source>
</evidence>
<feature type="active site" description="Charge relay system" evidence="9">
    <location>
        <position position="147"/>
    </location>
</feature>
<evidence type="ECO:0000256" key="1">
    <source>
        <dbReference type="ARBA" id="ARBA00004613"/>
    </source>
</evidence>
<dbReference type="InterPro" id="IPR045051">
    <property type="entry name" value="SBT"/>
</dbReference>
<dbReference type="InterPro" id="IPR023828">
    <property type="entry name" value="Peptidase_S8_Ser-AS"/>
</dbReference>
<gene>
    <name evidence="15" type="ORF">P3X46_000066</name>
</gene>
<accession>A0ABQ9N8U5</accession>
<keyword evidence="6 9" id="KW-0378">Hydrolase</keyword>
<dbReference type="Gene3D" id="3.40.50.200">
    <property type="entry name" value="Peptidase S8/S53 domain"/>
    <property type="match status" value="1"/>
</dbReference>
<dbReference type="CDD" id="cd02120">
    <property type="entry name" value="PA_subtilisin_like"/>
    <property type="match status" value="1"/>
</dbReference>
<dbReference type="Pfam" id="PF17766">
    <property type="entry name" value="fn3_6"/>
    <property type="match status" value="1"/>
</dbReference>
<organism evidence="15 16">
    <name type="scientific">Hevea brasiliensis</name>
    <name type="common">Para rubber tree</name>
    <name type="synonym">Siphonia brasiliensis</name>
    <dbReference type="NCBI Taxonomy" id="3981"/>
    <lineage>
        <taxon>Eukaryota</taxon>
        <taxon>Viridiplantae</taxon>
        <taxon>Streptophyta</taxon>
        <taxon>Embryophyta</taxon>
        <taxon>Tracheophyta</taxon>
        <taxon>Spermatophyta</taxon>
        <taxon>Magnoliopsida</taxon>
        <taxon>eudicotyledons</taxon>
        <taxon>Gunneridae</taxon>
        <taxon>Pentapetalae</taxon>
        <taxon>rosids</taxon>
        <taxon>fabids</taxon>
        <taxon>Malpighiales</taxon>
        <taxon>Euphorbiaceae</taxon>
        <taxon>Crotonoideae</taxon>
        <taxon>Micrandreae</taxon>
        <taxon>Hevea</taxon>
    </lineage>
</organism>
<evidence type="ECO:0000256" key="3">
    <source>
        <dbReference type="ARBA" id="ARBA00022525"/>
    </source>
</evidence>
<feature type="active site" description="Charge relay system" evidence="9">
    <location>
        <position position="528"/>
    </location>
</feature>
<evidence type="ECO:0000313" key="15">
    <source>
        <dbReference type="EMBL" id="KAJ9188696.1"/>
    </source>
</evidence>
<keyword evidence="8" id="KW-0325">Glycoprotein</keyword>
<feature type="chain" id="PRO_5047206284" evidence="11">
    <location>
        <begin position="26"/>
        <end position="747"/>
    </location>
</feature>
<dbReference type="EMBL" id="JARPOI010000001">
    <property type="protein sequence ID" value="KAJ9188696.1"/>
    <property type="molecule type" value="Genomic_DNA"/>
</dbReference>
<feature type="active site" description="Charge relay system" evidence="9">
    <location>
        <position position="210"/>
    </location>
</feature>
<comment type="caution">
    <text evidence="15">The sequence shown here is derived from an EMBL/GenBank/DDBJ whole genome shotgun (WGS) entry which is preliminary data.</text>
</comment>
<dbReference type="Gene3D" id="2.60.40.2310">
    <property type="match status" value="1"/>
</dbReference>
<feature type="domain" description="Peptidase S8/S53" evidence="12">
    <location>
        <begin position="139"/>
        <end position="570"/>
    </location>
</feature>
<comment type="subcellular location">
    <subcellularLocation>
        <location evidence="1">Secreted</location>
    </subcellularLocation>
</comment>
<protein>
    <submittedName>
        <fullName evidence="15">Uncharacterized protein</fullName>
    </submittedName>
</protein>
<keyword evidence="3" id="KW-0964">Secreted</keyword>
<proteinExistence type="inferred from homology"/>
<dbReference type="InterPro" id="IPR023827">
    <property type="entry name" value="Peptidase_S8_Asp-AS"/>
</dbReference>
<feature type="domain" description="Subtilisin-like protease fibronectin type-III" evidence="14">
    <location>
        <begin position="637"/>
        <end position="739"/>
    </location>
</feature>
<dbReference type="Gene3D" id="3.50.30.30">
    <property type="match status" value="1"/>
</dbReference>
<dbReference type="Pfam" id="PF05922">
    <property type="entry name" value="Inhibitor_I9"/>
    <property type="match status" value="1"/>
</dbReference>
<dbReference type="CDD" id="cd04852">
    <property type="entry name" value="Peptidases_S8_3"/>
    <property type="match status" value="1"/>
</dbReference>
<dbReference type="PROSITE" id="PS00138">
    <property type="entry name" value="SUBTILASE_SER"/>
    <property type="match status" value="1"/>
</dbReference>
<comment type="similarity">
    <text evidence="2 9 10">Belongs to the peptidase S8 family.</text>
</comment>
<dbReference type="InterPro" id="IPR034197">
    <property type="entry name" value="Peptidases_S8_3"/>
</dbReference>
<dbReference type="Gene3D" id="3.30.70.80">
    <property type="entry name" value="Peptidase S8 propeptide/proteinase inhibitor I9"/>
    <property type="match status" value="1"/>
</dbReference>
<dbReference type="PROSITE" id="PS00136">
    <property type="entry name" value="SUBTILASE_ASP"/>
    <property type="match status" value="1"/>
</dbReference>
<evidence type="ECO:0000256" key="11">
    <source>
        <dbReference type="SAM" id="SignalP"/>
    </source>
</evidence>
<dbReference type="InterPro" id="IPR015500">
    <property type="entry name" value="Peptidase_S8_subtilisin-rel"/>
</dbReference>
<dbReference type="SUPFAM" id="SSF52743">
    <property type="entry name" value="Subtilisin-like"/>
    <property type="match status" value="1"/>
</dbReference>
<evidence type="ECO:0000256" key="5">
    <source>
        <dbReference type="ARBA" id="ARBA00022729"/>
    </source>
</evidence>
<keyword evidence="7 9" id="KW-0720">Serine protease</keyword>
<evidence type="ECO:0000259" key="12">
    <source>
        <dbReference type="Pfam" id="PF00082"/>
    </source>
</evidence>
<dbReference type="InterPro" id="IPR036852">
    <property type="entry name" value="Peptidase_S8/S53_dom_sf"/>
</dbReference>
<name>A0ABQ9N8U5_HEVBR</name>
<dbReference type="PANTHER" id="PTHR10795">
    <property type="entry name" value="PROPROTEIN CONVERTASE SUBTILISIN/KEXIN"/>
    <property type="match status" value="1"/>
</dbReference>
<reference evidence="15" key="1">
    <citation type="journal article" date="2023" name="Plant Biotechnol. J.">
        <title>Chromosome-level wild Hevea brasiliensis genome provides new tools for genomic-assisted breeding and valuable loci to elevate rubber yield.</title>
        <authorList>
            <person name="Cheng H."/>
            <person name="Song X."/>
            <person name="Hu Y."/>
            <person name="Wu T."/>
            <person name="Yang Q."/>
            <person name="An Z."/>
            <person name="Feng S."/>
            <person name="Deng Z."/>
            <person name="Wu W."/>
            <person name="Zeng X."/>
            <person name="Tu M."/>
            <person name="Wang X."/>
            <person name="Huang H."/>
        </authorList>
    </citation>
    <scope>NUCLEOTIDE SEQUENCE</scope>
    <source>
        <strain evidence="15">MT/VB/25A 57/8</strain>
    </source>
</reference>
<evidence type="ECO:0000256" key="6">
    <source>
        <dbReference type="ARBA" id="ARBA00022801"/>
    </source>
</evidence>
<dbReference type="InterPro" id="IPR041469">
    <property type="entry name" value="Subtilisin-like_FN3"/>
</dbReference>
<dbReference type="InterPro" id="IPR037045">
    <property type="entry name" value="S8pro/Inhibitor_I9_sf"/>
</dbReference>
<evidence type="ECO:0000256" key="9">
    <source>
        <dbReference type="PROSITE-ProRule" id="PRU01240"/>
    </source>
</evidence>
<dbReference type="PROSITE" id="PS51892">
    <property type="entry name" value="SUBTILASE"/>
    <property type="match status" value="1"/>
</dbReference>
<feature type="domain" description="Inhibitor I9" evidence="13">
    <location>
        <begin position="33"/>
        <end position="117"/>
    </location>
</feature>
<dbReference type="Proteomes" id="UP001174677">
    <property type="component" value="Chromosome 1"/>
</dbReference>
<feature type="signal peptide" evidence="11">
    <location>
        <begin position="1"/>
        <end position="25"/>
    </location>
</feature>
<keyword evidence="5 11" id="KW-0732">Signal</keyword>
<keyword evidence="16" id="KW-1185">Reference proteome</keyword>
<evidence type="ECO:0000256" key="7">
    <source>
        <dbReference type="ARBA" id="ARBA00022825"/>
    </source>
</evidence>
<evidence type="ECO:0000313" key="16">
    <source>
        <dbReference type="Proteomes" id="UP001174677"/>
    </source>
</evidence>
<dbReference type="InterPro" id="IPR010259">
    <property type="entry name" value="S8pro/Inhibitor_I9"/>
</dbReference>
<evidence type="ECO:0000256" key="2">
    <source>
        <dbReference type="ARBA" id="ARBA00011073"/>
    </source>
</evidence>
<dbReference type="InterPro" id="IPR000209">
    <property type="entry name" value="Peptidase_S8/S53_dom"/>
</dbReference>
<evidence type="ECO:0000256" key="10">
    <source>
        <dbReference type="RuleBase" id="RU003355"/>
    </source>
</evidence>
<dbReference type="Pfam" id="PF00082">
    <property type="entry name" value="Peptidase_S8"/>
    <property type="match status" value="1"/>
</dbReference>
<evidence type="ECO:0000256" key="4">
    <source>
        <dbReference type="ARBA" id="ARBA00022670"/>
    </source>
</evidence>
<evidence type="ECO:0000256" key="8">
    <source>
        <dbReference type="ARBA" id="ARBA00023180"/>
    </source>
</evidence>
<keyword evidence="4 9" id="KW-0645">Protease</keyword>
<dbReference type="PRINTS" id="PR00723">
    <property type="entry name" value="SUBTILISIN"/>
</dbReference>
<sequence length="747" mass="80199">MEKQSILFTLFLLVTLLHGSSFVHGSEKERKAYIVYMGESIKSQKTTDGYHITAADHHHNMLSSVIGDEGLARQSKIHSYGKSFDAFGAYLLPEEAERLKEHENVISVFPNTNRKLHTTRSWDFLGMPMSVKRNIQRESDTIVGVIDTGIYIDAPSFNDKGYGPPPSKWKGVCQKGSNFTGCNNKVIGARVYNLGEVAISEPSPADTIGHGSHTASTVAGVPVKGASLYGLGRGTARGGVPSARIAMYKVCSFESCSDLNLLAAFDDAIEDGVEIISVSIGGGASSYFMDPIAIGAYHAMKKGILTSCSAGNDGPFLRSIENTAPWILTVGAGSMDRQYSAPVITADGMKIFGLSINTFTPKSKTYPLISGSKATNFSGPNDGSCSADVLDKDKVKGKILFCKGGDPDDVDELGGAGTILLGDSDTAFSFASPVTILTTDQGQKMDKYINSTKNPQGVILKSISVKIDAPSVASFSSRGPDPICSTLLKPDLIAPGIDILAAYTKLVSVTGTRRDNRFVPYNIISGTSMSCPHASAAAAYVKTFHPNWSPSAIKSALMTTASEIKIKHKRAEWQYGSGQIDPTKALDPGLVYDMSERDYVRFLCKQGYSGSALSTLTGEKINCSSIHSSKGNSHDALNYPSMHIFVENSNDTISAVFHRIVTNVGSANSTYKATVKAPNGFKITCTPDTLVFNKVNEKKSFRVTVHGPSPFDPENTTVILSGSLEWSDSEHKVRIPIVIASDRYGEL</sequence>
<evidence type="ECO:0000259" key="14">
    <source>
        <dbReference type="Pfam" id="PF17766"/>
    </source>
</evidence>